<dbReference type="PANTHER" id="PTHR31232:SF18">
    <property type="entry name" value="S-PROTEIN HOMOLOG"/>
    <property type="match status" value="1"/>
</dbReference>
<reference evidence="7" key="1">
    <citation type="submission" date="2022-08" db="EMBL/GenBank/DDBJ databases">
        <authorList>
            <person name="Gutierrez-Valencia J."/>
        </authorList>
    </citation>
    <scope>NUCLEOTIDE SEQUENCE</scope>
</reference>
<feature type="signal peptide" evidence="6">
    <location>
        <begin position="1"/>
        <end position="26"/>
    </location>
</feature>
<evidence type="ECO:0000313" key="7">
    <source>
        <dbReference type="EMBL" id="CAI0542442.1"/>
    </source>
</evidence>
<evidence type="ECO:0000256" key="3">
    <source>
        <dbReference type="ARBA" id="ARBA00022471"/>
    </source>
</evidence>
<name>A0AAV0QDY6_9ROSI</name>
<dbReference type="AlphaFoldDB" id="A0AAV0QDY6"/>
<sequence>MTRKQLATIVHKALLAAFVLAAAAMADRYFASVDITNKLSRGIVLIVHCKSGDDDLGPRALEANSTFGMTFHQNFFGGTLFWCDLAVEDKRLSFTAFDESDHETYVKAFEVSDGGVDGVDSFSGRMVHVCGWRVVTHLNF</sequence>
<comment type="similarity">
    <text evidence="2 6">Belongs to the plant self-incompatibility (S1) protein family.</text>
</comment>
<dbReference type="GO" id="GO:0005576">
    <property type="term" value="C:extracellular region"/>
    <property type="evidence" value="ECO:0007669"/>
    <property type="project" value="UniProtKB-SubCell"/>
</dbReference>
<evidence type="ECO:0000256" key="6">
    <source>
        <dbReference type="RuleBase" id="RU367044"/>
    </source>
</evidence>
<dbReference type="EMBL" id="CAMGYJ010000009">
    <property type="protein sequence ID" value="CAI0542442.1"/>
    <property type="molecule type" value="Genomic_DNA"/>
</dbReference>
<dbReference type="GO" id="GO:0060320">
    <property type="term" value="P:rejection of self pollen"/>
    <property type="evidence" value="ECO:0007669"/>
    <property type="project" value="UniProtKB-KW"/>
</dbReference>
<dbReference type="PANTHER" id="PTHR31232">
    <property type="match status" value="1"/>
</dbReference>
<comment type="subcellular location">
    <subcellularLocation>
        <location evidence="1 6">Secreted</location>
    </subcellularLocation>
</comment>
<feature type="chain" id="PRO_5043088858" description="S-protein homolog" evidence="6">
    <location>
        <begin position="27"/>
        <end position="140"/>
    </location>
</feature>
<evidence type="ECO:0000313" key="8">
    <source>
        <dbReference type="Proteomes" id="UP001154282"/>
    </source>
</evidence>
<dbReference type="Proteomes" id="UP001154282">
    <property type="component" value="Unassembled WGS sequence"/>
</dbReference>
<dbReference type="Pfam" id="PF05938">
    <property type="entry name" value="Self-incomp_S1"/>
    <property type="match status" value="1"/>
</dbReference>
<keyword evidence="8" id="KW-1185">Reference proteome</keyword>
<comment type="caution">
    <text evidence="7">The sequence shown here is derived from an EMBL/GenBank/DDBJ whole genome shotgun (WGS) entry which is preliminary data.</text>
</comment>
<evidence type="ECO:0000256" key="4">
    <source>
        <dbReference type="ARBA" id="ARBA00022525"/>
    </source>
</evidence>
<keyword evidence="5 6" id="KW-0732">Signal</keyword>
<evidence type="ECO:0000256" key="2">
    <source>
        <dbReference type="ARBA" id="ARBA00005581"/>
    </source>
</evidence>
<keyword evidence="3 6" id="KW-0713">Self-incompatibility</keyword>
<accession>A0AAV0QDY6</accession>
<evidence type="ECO:0000256" key="1">
    <source>
        <dbReference type="ARBA" id="ARBA00004613"/>
    </source>
</evidence>
<dbReference type="InterPro" id="IPR010264">
    <property type="entry name" value="Self-incomp_S1"/>
</dbReference>
<organism evidence="7 8">
    <name type="scientific">Linum tenue</name>
    <dbReference type="NCBI Taxonomy" id="586396"/>
    <lineage>
        <taxon>Eukaryota</taxon>
        <taxon>Viridiplantae</taxon>
        <taxon>Streptophyta</taxon>
        <taxon>Embryophyta</taxon>
        <taxon>Tracheophyta</taxon>
        <taxon>Spermatophyta</taxon>
        <taxon>Magnoliopsida</taxon>
        <taxon>eudicotyledons</taxon>
        <taxon>Gunneridae</taxon>
        <taxon>Pentapetalae</taxon>
        <taxon>rosids</taxon>
        <taxon>fabids</taxon>
        <taxon>Malpighiales</taxon>
        <taxon>Linaceae</taxon>
        <taxon>Linum</taxon>
    </lineage>
</organism>
<evidence type="ECO:0000256" key="5">
    <source>
        <dbReference type="ARBA" id="ARBA00022729"/>
    </source>
</evidence>
<protein>
    <recommendedName>
        <fullName evidence="6">S-protein homolog</fullName>
    </recommendedName>
</protein>
<proteinExistence type="inferred from homology"/>
<keyword evidence="4 6" id="KW-0964">Secreted</keyword>
<gene>
    <name evidence="7" type="ORF">LITE_LOCUS42492</name>
</gene>